<sequence>MAGNKITTQQVDRIKSQPKDVFLWDGELAGFGVRVTPGGAKSYIYQYRLGGRGSTSRRYTIGSHRSPWTAGNAREKAQHLAKQVRKGKDPVQRRRERRQREVEHRFDRYVETFTDHYLKRRWKDWVRIHQMLLTHAVPSLGTKKLSDIRRADLAAIYERLNNTPSVARAMHATLRKLFRWAMSRDDIKHSPVDGVEVPPPLRARSRYLSVREFTAA</sequence>
<dbReference type="SUPFAM" id="SSF56349">
    <property type="entry name" value="DNA breaking-rejoining enzymes"/>
    <property type="match status" value="1"/>
</dbReference>
<evidence type="ECO:0000259" key="5">
    <source>
        <dbReference type="PROSITE" id="PS51900"/>
    </source>
</evidence>
<dbReference type="PANTHER" id="PTHR30629:SF2">
    <property type="entry name" value="PROPHAGE INTEGRASE INTS-RELATED"/>
    <property type="match status" value="1"/>
</dbReference>
<feature type="domain" description="Core-binding (CB)" evidence="5">
    <location>
        <begin position="100"/>
        <end position="182"/>
    </location>
</feature>
<dbReference type="Gene3D" id="1.10.150.130">
    <property type="match status" value="1"/>
</dbReference>
<comment type="similarity">
    <text evidence="1">Belongs to the 'phage' integrase family.</text>
</comment>
<dbReference type="InterPro" id="IPR050808">
    <property type="entry name" value="Phage_Integrase"/>
</dbReference>
<comment type="caution">
    <text evidence="6">The sequence shown here is derived from an EMBL/GenBank/DDBJ whole genome shotgun (WGS) entry which is preliminary data.</text>
</comment>
<dbReference type="InterPro" id="IPR044068">
    <property type="entry name" value="CB"/>
</dbReference>
<dbReference type="Proteomes" id="UP000248975">
    <property type="component" value="Unassembled WGS sequence"/>
</dbReference>
<evidence type="ECO:0000256" key="3">
    <source>
        <dbReference type="ARBA" id="ARBA00023125"/>
    </source>
</evidence>
<dbReference type="InterPro" id="IPR010998">
    <property type="entry name" value="Integrase_recombinase_N"/>
</dbReference>
<evidence type="ECO:0000313" key="6">
    <source>
        <dbReference type="EMBL" id="PZQ94443.1"/>
    </source>
</evidence>
<evidence type="ECO:0000256" key="2">
    <source>
        <dbReference type="ARBA" id="ARBA00022908"/>
    </source>
</evidence>
<evidence type="ECO:0000256" key="1">
    <source>
        <dbReference type="ARBA" id="ARBA00008857"/>
    </source>
</evidence>
<dbReference type="Pfam" id="PF13356">
    <property type="entry name" value="Arm-DNA-bind_3"/>
    <property type="match status" value="1"/>
</dbReference>
<proteinExistence type="inferred from homology"/>
<dbReference type="InterPro" id="IPR025166">
    <property type="entry name" value="Integrase_DNA_bind_dom"/>
</dbReference>
<reference evidence="6 7" key="1">
    <citation type="submission" date="2017-08" db="EMBL/GenBank/DDBJ databases">
        <title>Infants hospitalized years apart are colonized by the same room-sourced microbial strains.</title>
        <authorList>
            <person name="Brooks B."/>
            <person name="Olm M.R."/>
            <person name="Firek B.A."/>
            <person name="Baker R."/>
            <person name="Thomas B.C."/>
            <person name="Morowitz M.J."/>
            <person name="Banfield J.F."/>
        </authorList>
    </citation>
    <scope>NUCLEOTIDE SEQUENCE [LARGE SCALE GENOMIC DNA]</scope>
    <source>
        <strain evidence="6">S2_003_000_R2_11</strain>
    </source>
</reference>
<dbReference type="GO" id="GO:0003677">
    <property type="term" value="F:DNA binding"/>
    <property type="evidence" value="ECO:0007669"/>
    <property type="project" value="UniProtKB-UniRule"/>
</dbReference>
<accession>A0A2W5TUF5</accession>
<dbReference type="GO" id="GO:0015074">
    <property type="term" value="P:DNA integration"/>
    <property type="evidence" value="ECO:0007669"/>
    <property type="project" value="UniProtKB-KW"/>
</dbReference>
<dbReference type="PANTHER" id="PTHR30629">
    <property type="entry name" value="PROPHAGE INTEGRASE"/>
    <property type="match status" value="1"/>
</dbReference>
<dbReference type="Gene3D" id="3.30.160.390">
    <property type="entry name" value="Integrase, DNA-binding domain"/>
    <property type="match status" value="1"/>
</dbReference>
<dbReference type="EMBL" id="QFQS01000023">
    <property type="protein sequence ID" value="PZQ94443.1"/>
    <property type="molecule type" value="Genomic_DNA"/>
</dbReference>
<dbReference type="PROSITE" id="PS51900">
    <property type="entry name" value="CB"/>
    <property type="match status" value="1"/>
</dbReference>
<gene>
    <name evidence="6" type="ORF">DI533_22225</name>
</gene>
<organism evidence="6 7">
    <name type="scientific">Cereibacter sphaeroides</name>
    <name type="common">Rhodobacter sphaeroides</name>
    <dbReference type="NCBI Taxonomy" id="1063"/>
    <lineage>
        <taxon>Bacteria</taxon>
        <taxon>Pseudomonadati</taxon>
        <taxon>Pseudomonadota</taxon>
        <taxon>Alphaproteobacteria</taxon>
        <taxon>Rhodobacterales</taxon>
        <taxon>Paracoccaceae</taxon>
        <taxon>Cereibacter</taxon>
    </lineage>
</organism>
<keyword evidence="3 4" id="KW-0238">DNA-binding</keyword>
<evidence type="ECO:0000256" key="4">
    <source>
        <dbReference type="PROSITE-ProRule" id="PRU01248"/>
    </source>
</evidence>
<dbReference type="AlphaFoldDB" id="A0A2W5TUF5"/>
<evidence type="ECO:0000313" key="7">
    <source>
        <dbReference type="Proteomes" id="UP000248975"/>
    </source>
</evidence>
<dbReference type="InterPro" id="IPR038488">
    <property type="entry name" value="Integrase_DNA-bd_sf"/>
</dbReference>
<keyword evidence="2" id="KW-0229">DNA integration</keyword>
<dbReference type="InterPro" id="IPR011010">
    <property type="entry name" value="DNA_brk_join_enz"/>
</dbReference>
<protein>
    <recommendedName>
        <fullName evidence="5">Core-binding (CB) domain-containing protein</fullName>
    </recommendedName>
</protein>
<name>A0A2W5TUF5_CERSP</name>